<dbReference type="AlphaFoldDB" id="U6KLU8"/>
<gene>
    <name evidence="1" type="ORF">ETH_00029750</name>
</gene>
<dbReference type="Proteomes" id="UP000030747">
    <property type="component" value="Unassembled WGS sequence"/>
</dbReference>
<dbReference type="OrthoDB" id="10560418at2759"/>
<evidence type="ECO:0000313" key="2">
    <source>
        <dbReference type="Proteomes" id="UP000030747"/>
    </source>
</evidence>
<protein>
    <submittedName>
        <fullName evidence="1">Uncharacterized protein</fullName>
    </submittedName>
</protein>
<dbReference type="RefSeq" id="XP_013229832.1">
    <property type="nucleotide sequence ID" value="XM_013374378.1"/>
</dbReference>
<dbReference type="VEuPathDB" id="ToxoDB:ETH_00029750"/>
<name>U6KLU8_EIMTE</name>
<sequence length="120" mass="13525">MLLITALSAHPIQPLLRRVLKNIPLSCPQKKKASRVMQSISINTADYDILSRTGMKEPWHGSCKINKRHAFLTEGRILTKQAATAARQPNKANQAASRGKQSICFQVMTRKHVYLHQHTV</sequence>
<reference evidence="1" key="2">
    <citation type="submission" date="2013-10" db="EMBL/GenBank/DDBJ databases">
        <authorList>
            <person name="Aslett M."/>
        </authorList>
    </citation>
    <scope>NUCLEOTIDE SEQUENCE [LARGE SCALE GENOMIC DNA]</scope>
    <source>
        <strain evidence="1">Houghton</strain>
    </source>
</reference>
<dbReference type="GeneID" id="25255029"/>
<evidence type="ECO:0000313" key="1">
    <source>
        <dbReference type="EMBL" id="CDJ39077.1"/>
    </source>
</evidence>
<dbReference type="EMBL" id="HG674134">
    <property type="protein sequence ID" value="CDJ39077.1"/>
    <property type="molecule type" value="Genomic_DNA"/>
</dbReference>
<keyword evidence="2" id="KW-1185">Reference proteome</keyword>
<accession>U6KLU8</accession>
<organism evidence="1 2">
    <name type="scientific">Eimeria tenella</name>
    <name type="common">Coccidian parasite</name>
    <dbReference type="NCBI Taxonomy" id="5802"/>
    <lineage>
        <taxon>Eukaryota</taxon>
        <taxon>Sar</taxon>
        <taxon>Alveolata</taxon>
        <taxon>Apicomplexa</taxon>
        <taxon>Conoidasida</taxon>
        <taxon>Coccidia</taxon>
        <taxon>Eucoccidiorida</taxon>
        <taxon>Eimeriorina</taxon>
        <taxon>Eimeriidae</taxon>
        <taxon>Eimeria</taxon>
    </lineage>
</organism>
<proteinExistence type="predicted"/>
<reference evidence="1" key="1">
    <citation type="submission" date="2013-10" db="EMBL/GenBank/DDBJ databases">
        <title>Genomic analysis of the causative agents of coccidiosis in chickens.</title>
        <authorList>
            <person name="Reid A.J."/>
            <person name="Blake D."/>
            <person name="Billington K."/>
            <person name="Browne H."/>
            <person name="Dunn M."/>
            <person name="Hung S."/>
            <person name="Kawahara F."/>
            <person name="Miranda-Saavedra D."/>
            <person name="Mourier T."/>
            <person name="Nagra H."/>
            <person name="Otto T.D."/>
            <person name="Rawlings N."/>
            <person name="Sanchez A."/>
            <person name="Sanders M."/>
            <person name="Subramaniam C."/>
            <person name="Tay Y."/>
            <person name="Dear P."/>
            <person name="Doerig C."/>
            <person name="Gruber A."/>
            <person name="Parkinson J."/>
            <person name="Shirley M."/>
            <person name="Wan K.L."/>
            <person name="Berriman M."/>
            <person name="Tomley F."/>
            <person name="Pain A."/>
        </authorList>
    </citation>
    <scope>NUCLEOTIDE SEQUENCE [LARGE SCALE GENOMIC DNA]</scope>
    <source>
        <strain evidence="1">Houghton</strain>
    </source>
</reference>